<feature type="region of interest" description="Disordered" evidence="1">
    <location>
        <begin position="1"/>
        <end position="26"/>
    </location>
</feature>
<feature type="non-terminal residue" evidence="2">
    <location>
        <position position="1"/>
    </location>
</feature>
<evidence type="ECO:0000313" key="3">
    <source>
        <dbReference type="Proteomes" id="UP000094527"/>
    </source>
</evidence>
<feature type="non-terminal residue" evidence="2">
    <location>
        <position position="374"/>
    </location>
</feature>
<dbReference type="AlphaFoldDB" id="A0A1D2MI08"/>
<reference evidence="2 3" key="1">
    <citation type="journal article" date="2016" name="Genome Biol. Evol.">
        <title>Gene Family Evolution Reflects Adaptation to Soil Environmental Stressors in the Genome of the Collembolan Orchesella cincta.</title>
        <authorList>
            <person name="Faddeeva-Vakhrusheva A."/>
            <person name="Derks M.F."/>
            <person name="Anvar S.Y."/>
            <person name="Agamennone V."/>
            <person name="Suring W."/>
            <person name="Smit S."/>
            <person name="van Straalen N.M."/>
            <person name="Roelofs D."/>
        </authorList>
    </citation>
    <scope>NUCLEOTIDE SEQUENCE [LARGE SCALE GENOMIC DNA]</scope>
    <source>
        <tissue evidence="2">Mixed pool</tissue>
    </source>
</reference>
<sequence length="374" mass="42012">NVLNADTPADDEVPSSSNPARGPPHAPESVHLILARSPAILALYIYRGVVRFLGKRSGLVDQLTPYDCIFAVDSYYTPPLRLEPDDPRAPIQDGRSHDPSSVQDPYPRQPKFFETALHPTGYWFWKRIQVDLSASVSVFHDSELNHNEADLDECLRKIVEMRYHNELFNLCLLNFGTKTYLVFRIHHTVCDGYSFNKLIDVFVGLQSKYLVKCNHTEFKPMQIFKEVLLETVKWAKLLSNLPLHLCTLYKESLTHTPNFYTLRKAATTGQIRRRSSAARYQDAPPLNKLPLCSSWDVADDWSSPEAVRRNVPSLPIPPPRETGDNALAAKAKPPAHDPLQPLGSGSVQGPVHEKPGGEAERSGARLQRVHDAPV</sequence>
<protein>
    <submittedName>
        <fullName evidence="2">Uncharacterized protein</fullName>
    </submittedName>
</protein>
<gene>
    <name evidence="2" type="ORF">Ocin01_14053</name>
</gene>
<organism evidence="2 3">
    <name type="scientific">Orchesella cincta</name>
    <name type="common">Springtail</name>
    <name type="synonym">Podura cincta</name>
    <dbReference type="NCBI Taxonomy" id="48709"/>
    <lineage>
        <taxon>Eukaryota</taxon>
        <taxon>Metazoa</taxon>
        <taxon>Ecdysozoa</taxon>
        <taxon>Arthropoda</taxon>
        <taxon>Hexapoda</taxon>
        <taxon>Collembola</taxon>
        <taxon>Entomobryomorpha</taxon>
        <taxon>Entomobryoidea</taxon>
        <taxon>Orchesellidae</taxon>
        <taxon>Orchesellinae</taxon>
        <taxon>Orchesella</taxon>
    </lineage>
</organism>
<feature type="region of interest" description="Disordered" evidence="1">
    <location>
        <begin position="83"/>
        <end position="105"/>
    </location>
</feature>
<proteinExistence type="predicted"/>
<evidence type="ECO:0000313" key="2">
    <source>
        <dbReference type="EMBL" id="ODM92630.1"/>
    </source>
</evidence>
<evidence type="ECO:0000256" key="1">
    <source>
        <dbReference type="SAM" id="MobiDB-lite"/>
    </source>
</evidence>
<feature type="region of interest" description="Disordered" evidence="1">
    <location>
        <begin position="306"/>
        <end position="374"/>
    </location>
</feature>
<comment type="caution">
    <text evidence="2">The sequence shown here is derived from an EMBL/GenBank/DDBJ whole genome shotgun (WGS) entry which is preliminary data.</text>
</comment>
<feature type="compositionally biased region" description="Basic and acidic residues" evidence="1">
    <location>
        <begin position="83"/>
        <end position="98"/>
    </location>
</feature>
<accession>A0A1D2MI08</accession>
<name>A0A1D2MI08_ORCCI</name>
<keyword evidence="3" id="KW-1185">Reference proteome</keyword>
<dbReference type="EMBL" id="LJIJ01001181">
    <property type="protein sequence ID" value="ODM92630.1"/>
    <property type="molecule type" value="Genomic_DNA"/>
</dbReference>
<dbReference type="Proteomes" id="UP000094527">
    <property type="component" value="Unassembled WGS sequence"/>
</dbReference>
<feature type="compositionally biased region" description="Basic and acidic residues" evidence="1">
    <location>
        <begin position="351"/>
        <end position="374"/>
    </location>
</feature>